<feature type="compositionally biased region" description="Polar residues" evidence="1">
    <location>
        <begin position="102"/>
        <end position="116"/>
    </location>
</feature>
<evidence type="ECO:0000313" key="2">
    <source>
        <dbReference type="EMBL" id="CAK9867716.1"/>
    </source>
</evidence>
<reference evidence="2" key="1">
    <citation type="submission" date="2024-03" db="EMBL/GenBank/DDBJ databases">
        <authorList>
            <consortium name="ELIXIR-Norway"/>
            <consortium name="Elixir Norway"/>
        </authorList>
    </citation>
    <scope>NUCLEOTIDE SEQUENCE</scope>
</reference>
<accession>A0ABP1AZI6</accession>
<dbReference type="EMBL" id="OZ023718">
    <property type="protein sequence ID" value="CAK9867716.1"/>
    <property type="molecule type" value="Genomic_DNA"/>
</dbReference>
<evidence type="ECO:0000256" key="1">
    <source>
        <dbReference type="SAM" id="MobiDB-lite"/>
    </source>
</evidence>
<dbReference type="Proteomes" id="UP001497522">
    <property type="component" value="Chromosome 17"/>
</dbReference>
<protein>
    <submittedName>
        <fullName evidence="2">Uncharacterized protein</fullName>
    </submittedName>
</protein>
<name>A0ABP1AZI6_9BRYO</name>
<evidence type="ECO:0000313" key="3">
    <source>
        <dbReference type="Proteomes" id="UP001497522"/>
    </source>
</evidence>
<feature type="compositionally biased region" description="Acidic residues" evidence="1">
    <location>
        <begin position="54"/>
        <end position="66"/>
    </location>
</feature>
<proteinExistence type="predicted"/>
<keyword evidence="3" id="KW-1185">Reference proteome</keyword>
<feature type="region of interest" description="Disordered" evidence="1">
    <location>
        <begin position="1"/>
        <end position="171"/>
    </location>
</feature>
<feature type="compositionally biased region" description="Basic and acidic residues" evidence="1">
    <location>
        <begin position="33"/>
        <end position="53"/>
    </location>
</feature>
<feature type="compositionally biased region" description="Basic and acidic residues" evidence="1">
    <location>
        <begin position="128"/>
        <end position="147"/>
    </location>
</feature>
<gene>
    <name evidence="2" type="ORF">CSSPJE1EN2_LOCUS10711</name>
</gene>
<sequence>MAAQGGIKAVTETNGVKEKIVSGKNSFASGLAPDKKRSLRKDDGAERNEHEEGDKEEESEDNEELSTDNANKTDAAAPDGWANFFLKSMTGGIEPPHKGSQKQKGSQANDNNSNGATVPELLTTLETTQERSLKDLQRHTKNKKDSSLRFTAMGNKRPRRRRDNEAEEGVEGGVVVARGPIPEVKKRPDGSSFMRSATAEEECSWNPEPDHKFYFLENHHPDHWFYILSPR</sequence>
<organism evidence="2 3">
    <name type="scientific">Sphagnum jensenii</name>
    <dbReference type="NCBI Taxonomy" id="128206"/>
    <lineage>
        <taxon>Eukaryota</taxon>
        <taxon>Viridiplantae</taxon>
        <taxon>Streptophyta</taxon>
        <taxon>Embryophyta</taxon>
        <taxon>Bryophyta</taxon>
        <taxon>Sphagnophytina</taxon>
        <taxon>Sphagnopsida</taxon>
        <taxon>Sphagnales</taxon>
        <taxon>Sphagnaceae</taxon>
        <taxon>Sphagnum</taxon>
    </lineage>
</organism>